<keyword evidence="5" id="KW-1185">Reference proteome</keyword>
<dbReference type="PANTHER" id="PTHR46388:SF2">
    <property type="entry name" value="NHL REPEAT-CONTAINING PROTEIN 2"/>
    <property type="match status" value="1"/>
</dbReference>
<feature type="chain" id="PRO_5006622118" evidence="3">
    <location>
        <begin position="23"/>
        <end position="1450"/>
    </location>
</feature>
<evidence type="ECO:0000313" key="4">
    <source>
        <dbReference type="EMBL" id="CUG85036.1"/>
    </source>
</evidence>
<reference evidence="5" key="1">
    <citation type="submission" date="2015-09" db="EMBL/GenBank/DDBJ databases">
        <authorList>
            <consortium name="Pathogen Informatics"/>
        </authorList>
    </citation>
    <scope>NUCLEOTIDE SEQUENCE [LARGE SCALE GENOMIC DNA]</scope>
    <source>
        <strain evidence="5">Lake Konstanz</strain>
    </source>
</reference>
<keyword evidence="2" id="KW-1133">Transmembrane helix</keyword>
<evidence type="ECO:0000256" key="1">
    <source>
        <dbReference type="SAM" id="MobiDB-lite"/>
    </source>
</evidence>
<evidence type="ECO:0000256" key="3">
    <source>
        <dbReference type="SAM" id="SignalP"/>
    </source>
</evidence>
<accession>A0A0S4J6R8</accession>
<keyword evidence="2" id="KW-0812">Transmembrane</keyword>
<dbReference type="Proteomes" id="UP000051952">
    <property type="component" value="Unassembled WGS sequence"/>
</dbReference>
<gene>
    <name evidence="4" type="ORF">BSAL_00605</name>
</gene>
<feature type="region of interest" description="Disordered" evidence="1">
    <location>
        <begin position="1420"/>
        <end position="1450"/>
    </location>
</feature>
<sequence length="1450" mass="153525">MKLSSVLSVFLLPFMLIGVSHGELLLRNSSTVAGIYGIAGTTDGPTATATLAGPGAVAPAFFSSAASAATATTPLVIGDSELIRLEENNNVTTLFGQAGVVGLANGNKTTARVNGAVSMIYMPDDGYVYFVEPRNNVVRRLNRTNVDGFIGSSTGVGGFVDGTTSDARLLTPGCIAYAVDENTFYIADTANSALRRVTRAGVVTTSLTGLTSPFYATASGDGRVFLLNRPSSSTVGVVIFFINNQTSFQWIPTTIINYVAIGFDVLSSRLFAAAVNRVHELFLANGSFAVVAGVGTAYLDGPTPRFNYLNNMYVSSYRSIYLVAGPQAYVIRRLSFDPPAPIPVNVVFASPTIFPIDNTTALNVTLAFLTAIVNAQLGTNGTTLIGSVVFDSVLRQTNVTVLVPNETYTSTTAATLQPSTTNYSQVFASLSSYYALTDFSFLLDPLELPFLVETGANGNASAFAQLRALLEAEARSLLQYNYTFTALPVWVTNTTDGSNLSSWKLLLPASFANSTTIALLSTALHTAAYTFGASLYAPDVYVNISTSLFPQLPLTNATAMQEIRLLLQQQVESMFAFSPSGIDPLTFNATTNTYVAKVFVPNSFSPSTNATTQALLGNATWSLLAQYLSTFYPVAHTVVFDETKVPSSDSTAVAAIVALLQTEVNSLLTGSSSSKAIGVGAQPVVNVSSHTTTFSVYVPLSYEIAANNGSVVSTENNTISMMLQADPYITVQNFLYQYYLQSSTMYHATFSALSLPLFNASLMESLRIAIGNDLAAALNFTDVGANSTVLPVFATTSSTGIVTPGGSSSSSTNGSSSAGVLIGPSDTVYFPLLIPPWLVNTSFANTTFASLTANGFPTFQELLQANMLSGLNITVDSTLLPVNNATAMERLRQLLTVALRELANSTDSSLSVLPAVTVNGSAVSYEIVGPTGALANMDVAAFVQQFLNAATQSGNGTIASFLASYYATSYSVSLSYDIIPWSNDTTMDVVKSDIVTDVTNALSSIAVTSDVVHVQSVVVAKDPNRTVTFYLLVPPAYTNTAAKSALAVTALNQSTLPVTTSFLYQYFPKNLTVSLDGNMLPWANASAMATVRAIVADYLANDVFIFANIGTNSSVYNTTDGRVYFKVIVPPSFDNASTWTNVTFRLNLADIANLTSFLQGYYPANYAAVFPTGLLPTNNATAMEAIRKLLQLDVVDLLQYPSIGVENSSTVTDNTTGISTLQFPLLIPPSFDNATTAQLLINATYARVLAYLAVYYATPAPPTPVPAFQYTSSWPIDALPSGNATQMTALGEALFQDIVNSLKLSPEQVNVSSWQLSTDGTTAQWIVTLPTFANNATTGTILQDTANNYPIFQALLAEFTQGNLVGIGGASSTVDEGCSRGCVIGVAAVGAIIVTAGIIGIVVMTSKKRRTATVIAPKFSSVMEDDEPMPPAADESPQRSRKARNPLEMA</sequence>
<feature type="signal peptide" evidence="3">
    <location>
        <begin position="1"/>
        <end position="22"/>
    </location>
</feature>
<name>A0A0S4J6R8_BODSA</name>
<dbReference type="OrthoDB" id="342730at2759"/>
<organism evidence="4 5">
    <name type="scientific">Bodo saltans</name>
    <name type="common">Flagellated protozoan</name>
    <dbReference type="NCBI Taxonomy" id="75058"/>
    <lineage>
        <taxon>Eukaryota</taxon>
        <taxon>Discoba</taxon>
        <taxon>Euglenozoa</taxon>
        <taxon>Kinetoplastea</taxon>
        <taxon>Metakinetoplastina</taxon>
        <taxon>Eubodonida</taxon>
        <taxon>Bodonidae</taxon>
        <taxon>Bodo</taxon>
    </lineage>
</organism>
<dbReference type="SUPFAM" id="SSF63825">
    <property type="entry name" value="YWTD domain"/>
    <property type="match status" value="1"/>
</dbReference>
<evidence type="ECO:0000256" key="2">
    <source>
        <dbReference type="SAM" id="Phobius"/>
    </source>
</evidence>
<proteinExistence type="predicted"/>
<evidence type="ECO:0000313" key="5">
    <source>
        <dbReference type="Proteomes" id="UP000051952"/>
    </source>
</evidence>
<keyword evidence="3" id="KW-0732">Signal</keyword>
<feature type="transmembrane region" description="Helical" evidence="2">
    <location>
        <begin position="1383"/>
        <end position="1403"/>
    </location>
</feature>
<dbReference type="InterPro" id="IPR011042">
    <property type="entry name" value="6-blade_b-propeller_TolB-like"/>
</dbReference>
<keyword evidence="2" id="KW-0472">Membrane</keyword>
<dbReference type="VEuPathDB" id="TriTrypDB:BSAL_00605"/>
<dbReference type="Gene3D" id="2.120.10.30">
    <property type="entry name" value="TolB, C-terminal domain"/>
    <property type="match status" value="2"/>
</dbReference>
<dbReference type="PANTHER" id="PTHR46388">
    <property type="entry name" value="NHL REPEAT-CONTAINING PROTEIN 2"/>
    <property type="match status" value="1"/>
</dbReference>
<protein>
    <submittedName>
        <fullName evidence="4">Ig family protein, putative</fullName>
    </submittedName>
</protein>
<dbReference type="EMBL" id="CYKH01001139">
    <property type="protein sequence ID" value="CUG85036.1"/>
    <property type="molecule type" value="Genomic_DNA"/>
</dbReference>